<dbReference type="Gene3D" id="1.10.443.10">
    <property type="entry name" value="Intergrase catalytic core"/>
    <property type="match status" value="1"/>
</dbReference>
<sequence>MPRTTTTGLNVASYRRADGTIVRRYYDRETREFLGTDRDAALAAVAARRQAALAEAALPRSLNALIDEYLRTPRYRQLRPSTRTLYDIYLDQMRATWGDLPVRGIRPGTIERIKTQLQDHPAKANMILALFRLLLGLAVRLEWIPANPAQQPGRVELPPRTEIWSVEDETRFLDHARPSLRLAFLLLLYTVQRPADVLAMSRDAVSERNGRLYIALRQRKTGALLDVPVHARLETALRARIAACADESGPALLVASPRGKPWRYRNFARAWDNTLAKMDAALVEQFIESGMTEKDARAEVEARHRQRRDLRRTGIVRLAEAGATTPQIAAVSGHAIDYCQRIIDTYLPRRTEVALGGIEAWEKHAGTEPSKVVTIATARRRKG</sequence>
<feature type="domain" description="Tyr recombinase" evidence="5">
    <location>
        <begin position="174"/>
        <end position="335"/>
    </location>
</feature>
<keyword evidence="2" id="KW-0229">DNA integration</keyword>
<dbReference type="InterPro" id="IPR002104">
    <property type="entry name" value="Integrase_catalytic"/>
</dbReference>
<dbReference type="AlphaFoldDB" id="A0A5M6IN23"/>
<dbReference type="OrthoDB" id="7873969at2"/>
<reference evidence="6 7" key="1">
    <citation type="submission" date="2019-09" db="EMBL/GenBank/DDBJ databases">
        <title>Genome sequence of Rhodovastum atsumiense, a diverse member of the Acetobacteraceae family of non-sulfur purple photosynthetic bacteria.</title>
        <authorList>
            <person name="Meyer T."/>
            <person name="Kyndt J."/>
        </authorList>
    </citation>
    <scope>NUCLEOTIDE SEQUENCE [LARGE SCALE GENOMIC DNA]</scope>
    <source>
        <strain evidence="6 7">DSM 21279</strain>
    </source>
</reference>
<dbReference type="Proteomes" id="UP000325255">
    <property type="component" value="Unassembled WGS sequence"/>
</dbReference>
<dbReference type="InterPro" id="IPR010998">
    <property type="entry name" value="Integrase_recombinase_N"/>
</dbReference>
<comment type="caution">
    <text evidence="6">The sequence shown here is derived from an EMBL/GenBank/DDBJ whole genome shotgun (WGS) entry which is preliminary data.</text>
</comment>
<dbReference type="GO" id="GO:0006310">
    <property type="term" value="P:DNA recombination"/>
    <property type="evidence" value="ECO:0007669"/>
    <property type="project" value="UniProtKB-KW"/>
</dbReference>
<dbReference type="GO" id="GO:0003677">
    <property type="term" value="F:DNA binding"/>
    <property type="evidence" value="ECO:0007669"/>
    <property type="project" value="UniProtKB-KW"/>
</dbReference>
<evidence type="ECO:0000256" key="2">
    <source>
        <dbReference type="ARBA" id="ARBA00022908"/>
    </source>
</evidence>
<comment type="similarity">
    <text evidence="1">Belongs to the 'phage' integrase family.</text>
</comment>
<accession>A0A5M6IN23</accession>
<keyword evidence="4" id="KW-0233">DNA recombination</keyword>
<dbReference type="PANTHER" id="PTHR30629">
    <property type="entry name" value="PROPHAGE INTEGRASE"/>
    <property type="match status" value="1"/>
</dbReference>
<dbReference type="SUPFAM" id="SSF56349">
    <property type="entry name" value="DNA breaking-rejoining enzymes"/>
    <property type="match status" value="1"/>
</dbReference>
<keyword evidence="7" id="KW-1185">Reference proteome</keyword>
<evidence type="ECO:0000256" key="1">
    <source>
        <dbReference type="ARBA" id="ARBA00008857"/>
    </source>
</evidence>
<dbReference type="InterPro" id="IPR050808">
    <property type="entry name" value="Phage_Integrase"/>
</dbReference>
<keyword evidence="3" id="KW-0238">DNA-binding</keyword>
<dbReference type="InterPro" id="IPR011010">
    <property type="entry name" value="DNA_brk_join_enz"/>
</dbReference>
<proteinExistence type="inferred from homology"/>
<organism evidence="6 7">
    <name type="scientific">Rhodovastum atsumiense</name>
    <dbReference type="NCBI Taxonomy" id="504468"/>
    <lineage>
        <taxon>Bacteria</taxon>
        <taxon>Pseudomonadati</taxon>
        <taxon>Pseudomonadota</taxon>
        <taxon>Alphaproteobacteria</taxon>
        <taxon>Acetobacterales</taxon>
        <taxon>Acetobacteraceae</taxon>
        <taxon>Rhodovastum</taxon>
    </lineage>
</organism>
<dbReference type="InterPro" id="IPR013762">
    <property type="entry name" value="Integrase-like_cat_sf"/>
</dbReference>
<dbReference type="EMBL" id="VWPK01000063">
    <property type="protein sequence ID" value="KAA5608948.1"/>
    <property type="molecule type" value="Genomic_DNA"/>
</dbReference>
<name>A0A5M6IN23_9PROT</name>
<dbReference type="RefSeq" id="WP_150044518.1">
    <property type="nucleotide sequence ID" value="NZ_OW485601.1"/>
</dbReference>
<protein>
    <submittedName>
        <fullName evidence="6">Tyrosine-type recombinase/integrase</fullName>
    </submittedName>
</protein>
<dbReference type="GO" id="GO:0015074">
    <property type="term" value="P:DNA integration"/>
    <property type="evidence" value="ECO:0007669"/>
    <property type="project" value="UniProtKB-KW"/>
</dbReference>
<dbReference type="Pfam" id="PF00589">
    <property type="entry name" value="Phage_integrase"/>
    <property type="match status" value="1"/>
</dbReference>
<evidence type="ECO:0000259" key="5">
    <source>
        <dbReference type="Pfam" id="PF00589"/>
    </source>
</evidence>
<dbReference type="Gene3D" id="1.10.150.130">
    <property type="match status" value="1"/>
</dbReference>
<gene>
    <name evidence="6" type="ORF">F1189_26420</name>
</gene>
<evidence type="ECO:0000313" key="6">
    <source>
        <dbReference type="EMBL" id="KAA5608948.1"/>
    </source>
</evidence>
<evidence type="ECO:0000313" key="7">
    <source>
        <dbReference type="Proteomes" id="UP000325255"/>
    </source>
</evidence>
<evidence type="ECO:0000256" key="3">
    <source>
        <dbReference type="ARBA" id="ARBA00023125"/>
    </source>
</evidence>
<evidence type="ECO:0000256" key="4">
    <source>
        <dbReference type="ARBA" id="ARBA00023172"/>
    </source>
</evidence>
<dbReference type="PANTHER" id="PTHR30629:SF2">
    <property type="entry name" value="PROPHAGE INTEGRASE INTS-RELATED"/>
    <property type="match status" value="1"/>
</dbReference>